<dbReference type="GO" id="GO:0016285">
    <property type="term" value="F:alanyl aminopeptidase activity"/>
    <property type="evidence" value="ECO:0007669"/>
    <property type="project" value="UniProtKB-EC"/>
</dbReference>
<organism>
    <name type="scientific">Manduca sexta</name>
    <name type="common">Tobacco hawkmoth</name>
    <name type="synonym">Tobacco hornworm</name>
    <dbReference type="NCBI Taxonomy" id="7130"/>
    <lineage>
        <taxon>Eukaryota</taxon>
        <taxon>Metazoa</taxon>
        <taxon>Ecdysozoa</taxon>
        <taxon>Arthropoda</taxon>
        <taxon>Hexapoda</taxon>
        <taxon>Insecta</taxon>
        <taxon>Pterygota</taxon>
        <taxon>Neoptera</taxon>
        <taxon>Endopterygota</taxon>
        <taxon>Lepidoptera</taxon>
        <taxon>Glossata</taxon>
        <taxon>Ditrysia</taxon>
        <taxon>Bombycoidea</taxon>
        <taxon>Sphingidae</taxon>
        <taxon>Sphinginae</taxon>
        <taxon>Sphingini</taxon>
        <taxon>Manduca</taxon>
    </lineage>
</organism>
<accession>Q9TWP6</accession>
<protein>
    <submittedName>
        <fullName>Aminopeptidase N</fullName>
        <ecNumber>3.4.11.2</ecNumber>
    </submittedName>
</protein>
<dbReference type="EC" id="3.4.11.2"/>
<sequence length="30" mass="3391">DPSYRLPTTTRPRHYAVTLTPYFDVVPAGV</sequence>
<reference key="1">
    <citation type="journal article" date="1994" name="Mol. Microbiol.">
        <title>The receptor for Bacillus thuringiensis CrylA(c) delta-endotoxin in the brush border membrane of the lepidopteran Manduca sexta is aminopeptidase N.</title>
        <authorList>
            <person name="Knight P.J."/>
            <person name="Crickmore N."/>
            <person name="Ellar D.J."/>
        </authorList>
    </citation>
    <scope>PROTEIN SEQUENCE</scope>
</reference>
<dbReference type="AlphaFoldDB" id="Q9TWP6"/>
<name>Q9TWP6_MANSE</name>
<keyword id="KW-0903">Direct protein sequencing</keyword>
<proteinExistence type="evidence at protein level"/>